<reference evidence="1" key="1">
    <citation type="submission" date="2019-11" db="EMBL/GenBank/DDBJ databases">
        <authorList>
            <person name="Feng L."/>
        </authorList>
    </citation>
    <scope>NUCLEOTIDE SEQUENCE</scope>
    <source>
        <strain evidence="1">AundefinedLFYP135</strain>
    </source>
</reference>
<protein>
    <submittedName>
        <fullName evidence="1">Membrane dipeptidase (Peptidase family M19)</fullName>
    </submittedName>
</protein>
<dbReference type="PROSITE" id="PS51365">
    <property type="entry name" value="RENAL_DIPEPTIDASE_2"/>
    <property type="match status" value="1"/>
</dbReference>
<dbReference type="AlphaFoldDB" id="A0A6N2V6D5"/>
<dbReference type="PANTHER" id="PTHR10443:SF12">
    <property type="entry name" value="DIPEPTIDASE"/>
    <property type="match status" value="1"/>
</dbReference>
<dbReference type="EMBL" id="CACRSL010000005">
    <property type="protein sequence ID" value="VYT26245.1"/>
    <property type="molecule type" value="Genomic_DNA"/>
</dbReference>
<dbReference type="GO" id="GO:0006508">
    <property type="term" value="P:proteolysis"/>
    <property type="evidence" value="ECO:0007669"/>
    <property type="project" value="InterPro"/>
</dbReference>
<name>A0A6N2V6D5_9FIRM</name>
<dbReference type="PANTHER" id="PTHR10443">
    <property type="entry name" value="MICROSOMAL DIPEPTIDASE"/>
    <property type="match status" value="1"/>
</dbReference>
<dbReference type="InterPro" id="IPR032466">
    <property type="entry name" value="Metal_Hydrolase"/>
</dbReference>
<dbReference type="SUPFAM" id="SSF51556">
    <property type="entry name" value="Metallo-dependent hydrolases"/>
    <property type="match status" value="1"/>
</dbReference>
<dbReference type="Gene3D" id="3.20.20.140">
    <property type="entry name" value="Metal-dependent hydrolases"/>
    <property type="match status" value="1"/>
</dbReference>
<evidence type="ECO:0000313" key="1">
    <source>
        <dbReference type="EMBL" id="VYT26245.1"/>
    </source>
</evidence>
<dbReference type="Pfam" id="PF01244">
    <property type="entry name" value="Peptidase_M19"/>
    <property type="match status" value="1"/>
</dbReference>
<sequence>MGIKTAYQGYQPYSYLEAGKDYEPFSLEEWNWAGEYRLPLDENQEERVRRLAKESVIISLHDHLVRFPKNMTEKEIGDYNRSGRNVSDYEALSHSCLDCVFDNMMDGLNTISSKWGWKWQDILHDLGMRLCDIAHQDFLIHCRTTEDILRAHREGKIAWVAAIEGAAPIENDPDRIDILYGLGVRLLGLVYSEQNALGSGIKEVNDGGLTRFGKVCVERMNKVGMLIDISHCGPQTALDAANFSKEPIVGSHVGARALWDSKRLCDDRLLKAIAEKGGLVCVEAAPHTTMTHTANTHDLESVMEHFEYMANLVGIDHVGFGPDTMFGDHVGVHHAFAKTLSTKVILGDVSYKEVPYVKGMENPTEAMWNALRWLVKHGYSDSDIQKVLGGNALRVLRQVWKA</sequence>
<accession>A0A6N2V6D5</accession>
<dbReference type="InterPro" id="IPR008257">
    <property type="entry name" value="Pept_M19"/>
</dbReference>
<proteinExistence type="predicted"/>
<gene>
    <name evidence="1" type="ORF">AULFYP135_02346</name>
</gene>
<organism evidence="1">
    <name type="scientific">uncultured Anaerotruncus sp</name>
    <dbReference type="NCBI Taxonomy" id="905011"/>
    <lineage>
        <taxon>Bacteria</taxon>
        <taxon>Bacillati</taxon>
        <taxon>Bacillota</taxon>
        <taxon>Clostridia</taxon>
        <taxon>Eubacteriales</taxon>
        <taxon>Oscillospiraceae</taxon>
        <taxon>Anaerotruncus</taxon>
        <taxon>environmental samples</taxon>
    </lineage>
</organism>
<dbReference type="GO" id="GO:0070573">
    <property type="term" value="F:metallodipeptidase activity"/>
    <property type="evidence" value="ECO:0007669"/>
    <property type="project" value="InterPro"/>
</dbReference>